<dbReference type="GO" id="GO:0043755">
    <property type="term" value="F:alpha-ribazole phosphatase activity"/>
    <property type="evidence" value="ECO:0007669"/>
    <property type="project" value="UniProtKB-UniRule"/>
</dbReference>
<reference evidence="2 3" key="1">
    <citation type="submission" date="2016-10" db="EMBL/GenBank/DDBJ databases">
        <authorList>
            <person name="de Groot N.N."/>
        </authorList>
    </citation>
    <scope>NUCLEOTIDE SEQUENCE [LARGE SCALE GENOMIC DNA]</scope>
    <source>
        <strain evidence="2 3">CGMCC 1.6114</strain>
    </source>
</reference>
<dbReference type="RefSeq" id="WP_074976921.1">
    <property type="nucleotide sequence ID" value="NZ_FPAG01000002.1"/>
</dbReference>
<dbReference type="EMBL" id="FPAG01000002">
    <property type="protein sequence ID" value="SFS52586.1"/>
    <property type="molecule type" value="Genomic_DNA"/>
</dbReference>
<dbReference type="InterPro" id="IPR013078">
    <property type="entry name" value="His_Pase_superF_clade-1"/>
</dbReference>
<dbReference type="AlphaFoldDB" id="A0A1I6QJE9"/>
<dbReference type="GO" id="GO:0006003">
    <property type="term" value="P:fructose 2,6-bisphosphate metabolic process"/>
    <property type="evidence" value="ECO:0007669"/>
    <property type="project" value="InterPro"/>
</dbReference>
<evidence type="ECO:0000313" key="3">
    <source>
        <dbReference type="Proteomes" id="UP000183209"/>
    </source>
</evidence>
<dbReference type="GO" id="GO:0005829">
    <property type="term" value="C:cytosol"/>
    <property type="evidence" value="ECO:0007669"/>
    <property type="project" value="TreeGrafter"/>
</dbReference>
<dbReference type="InterPro" id="IPR003094">
    <property type="entry name" value="6Pfruct_kin"/>
</dbReference>
<dbReference type="Pfam" id="PF00300">
    <property type="entry name" value="His_Phos_1"/>
    <property type="match status" value="1"/>
</dbReference>
<name>A0A1I6QJE9_9FLAO</name>
<dbReference type="InterPro" id="IPR017578">
    <property type="entry name" value="Ribazole_CobC"/>
</dbReference>
<dbReference type="GO" id="GO:0009236">
    <property type="term" value="P:cobalamin biosynthetic process"/>
    <property type="evidence" value="ECO:0007669"/>
    <property type="project" value="UniProtKB-UniRule"/>
</dbReference>
<dbReference type="Proteomes" id="UP000183209">
    <property type="component" value="Unassembled WGS sequence"/>
</dbReference>
<dbReference type="InterPro" id="IPR029033">
    <property type="entry name" value="His_PPase_superfam"/>
</dbReference>
<gene>
    <name evidence="2" type="ORF">SAMN04487906_0690</name>
</gene>
<evidence type="ECO:0000313" key="2">
    <source>
        <dbReference type="EMBL" id="SFS52586.1"/>
    </source>
</evidence>
<dbReference type="NCBIfam" id="TIGR03162">
    <property type="entry name" value="ribazole_cobC"/>
    <property type="match status" value="1"/>
</dbReference>
<accession>A0A1I6QJE9</accession>
<dbReference type="Gene3D" id="3.40.50.1240">
    <property type="entry name" value="Phosphoglycerate mutase-like"/>
    <property type="match status" value="1"/>
</dbReference>
<proteinExistence type="predicted"/>
<organism evidence="2 3">
    <name type="scientific">Zhouia amylolytica</name>
    <dbReference type="NCBI Taxonomy" id="376730"/>
    <lineage>
        <taxon>Bacteria</taxon>
        <taxon>Pseudomonadati</taxon>
        <taxon>Bacteroidota</taxon>
        <taxon>Flavobacteriia</taxon>
        <taxon>Flavobacteriales</taxon>
        <taxon>Flavobacteriaceae</taxon>
        <taxon>Zhouia</taxon>
    </lineage>
</organism>
<dbReference type="SUPFAM" id="SSF53254">
    <property type="entry name" value="Phosphoglycerate mutase-like"/>
    <property type="match status" value="1"/>
</dbReference>
<dbReference type="CDD" id="cd07067">
    <property type="entry name" value="HP_PGM_like"/>
    <property type="match status" value="1"/>
</dbReference>
<dbReference type="OrthoDB" id="9782128at2"/>
<protein>
    <recommendedName>
        <fullName evidence="1">Alpha-ribazole phosphatase</fullName>
        <ecNumber evidence="1">3.1.3.73</ecNumber>
    </recommendedName>
</protein>
<dbReference type="SMART" id="SM00855">
    <property type="entry name" value="PGAM"/>
    <property type="match status" value="1"/>
</dbReference>
<dbReference type="GO" id="GO:0005524">
    <property type="term" value="F:ATP binding"/>
    <property type="evidence" value="ECO:0007669"/>
    <property type="project" value="InterPro"/>
</dbReference>
<dbReference type="PIRSF" id="PIRSF000709">
    <property type="entry name" value="6PFK_2-Ptase"/>
    <property type="match status" value="1"/>
</dbReference>
<dbReference type="GO" id="GO:0003873">
    <property type="term" value="F:6-phosphofructo-2-kinase activity"/>
    <property type="evidence" value="ECO:0007669"/>
    <property type="project" value="TreeGrafter"/>
</dbReference>
<dbReference type="EC" id="3.1.3.73" evidence="1"/>
<sequence>MEIYLIRHTTPKIEKGTCYGQADIDLDENYLTELKKIKDQLPKNYKSFKLYTSPLKRCSILAEDLMQPIIMENRLKELNFGTWELKKWNDIENNELNPWMDDFVNVKVPNGESYIDLQRRSLEFLEELLSSKKNSIVVSHAGVIRVILSHINQIPLEDSFKIKIDYGAVFKIIYAQNRLEIN</sequence>
<evidence type="ECO:0000256" key="1">
    <source>
        <dbReference type="NCBIfam" id="TIGR03162"/>
    </source>
</evidence>
<dbReference type="PANTHER" id="PTHR10606">
    <property type="entry name" value="6-PHOSPHOFRUCTO-2-KINASE/FRUCTOSE-2,6-BISPHOSPHATASE"/>
    <property type="match status" value="1"/>
</dbReference>